<keyword evidence="4" id="KW-0328">Glycosyltransferase</keyword>
<feature type="domain" description="Glycosyl transferase 64" evidence="11">
    <location>
        <begin position="158"/>
        <end position="427"/>
    </location>
</feature>
<comment type="subcellular location">
    <subcellularLocation>
        <location evidence="1">Endoplasmic reticulum membrane</location>
        <topology evidence="1">Single-pass type II membrane protein</topology>
    </subcellularLocation>
</comment>
<evidence type="ECO:0000256" key="9">
    <source>
        <dbReference type="ARBA" id="ARBA00023180"/>
    </source>
</evidence>
<evidence type="ECO:0000256" key="6">
    <source>
        <dbReference type="ARBA" id="ARBA00022968"/>
    </source>
</evidence>
<dbReference type="SUPFAM" id="SSF53448">
    <property type="entry name" value="Nucleotide-diphospho-sugar transferases"/>
    <property type="match status" value="1"/>
</dbReference>
<reference evidence="13" key="1">
    <citation type="submission" date="2020-11" db="EMBL/GenBank/DDBJ databases">
        <authorList>
            <person name="Tran Van P."/>
        </authorList>
    </citation>
    <scope>NUCLEOTIDE SEQUENCE</scope>
</reference>
<dbReference type="InterPro" id="IPR012337">
    <property type="entry name" value="RNaseH-like_sf"/>
</dbReference>
<dbReference type="InterPro" id="IPR004263">
    <property type="entry name" value="Exostosin"/>
</dbReference>
<gene>
    <name evidence="13" type="ORF">TTEB3V08_LOCUS8029</name>
</gene>
<dbReference type="GO" id="GO:1901135">
    <property type="term" value="P:carbohydrate derivative metabolic process"/>
    <property type="evidence" value="ECO:0007669"/>
    <property type="project" value="UniProtKB-ARBA"/>
</dbReference>
<keyword evidence="8" id="KW-1015">Disulfide bond</keyword>
<evidence type="ECO:0000256" key="4">
    <source>
        <dbReference type="ARBA" id="ARBA00022676"/>
    </source>
</evidence>
<evidence type="ECO:0000259" key="11">
    <source>
        <dbReference type="Pfam" id="PF09258"/>
    </source>
</evidence>
<dbReference type="Pfam" id="PF09258">
    <property type="entry name" value="Glyco_transf_64"/>
    <property type="match status" value="1"/>
</dbReference>
<dbReference type="InterPro" id="IPR025398">
    <property type="entry name" value="DUF4371"/>
</dbReference>
<evidence type="ECO:0000313" key="13">
    <source>
        <dbReference type="EMBL" id="CAD7460087.1"/>
    </source>
</evidence>
<dbReference type="GO" id="GO:0016757">
    <property type="term" value="F:glycosyltransferase activity"/>
    <property type="evidence" value="ECO:0007669"/>
    <property type="project" value="UniProtKB-KW"/>
</dbReference>
<evidence type="ECO:0000256" key="10">
    <source>
        <dbReference type="SAM" id="MobiDB-lite"/>
    </source>
</evidence>
<dbReference type="SUPFAM" id="SSF53098">
    <property type="entry name" value="Ribonuclease H-like"/>
    <property type="match status" value="1"/>
</dbReference>
<protein>
    <submittedName>
        <fullName evidence="13">Uncharacterized protein</fullName>
    </submittedName>
</protein>
<dbReference type="InterPro" id="IPR015338">
    <property type="entry name" value="GT64_dom"/>
</dbReference>
<evidence type="ECO:0000256" key="3">
    <source>
        <dbReference type="ARBA" id="ARBA00010271"/>
    </source>
</evidence>
<feature type="compositionally biased region" description="Polar residues" evidence="10">
    <location>
        <begin position="600"/>
        <end position="612"/>
    </location>
</feature>
<keyword evidence="6" id="KW-0812">Transmembrane</keyword>
<comment type="similarity">
    <text evidence="3">Belongs to the glycosyltransferase 47 family.</text>
</comment>
<evidence type="ECO:0000256" key="7">
    <source>
        <dbReference type="ARBA" id="ARBA00023136"/>
    </source>
</evidence>
<evidence type="ECO:0000256" key="1">
    <source>
        <dbReference type="ARBA" id="ARBA00004648"/>
    </source>
</evidence>
<evidence type="ECO:0000256" key="8">
    <source>
        <dbReference type="ARBA" id="ARBA00023157"/>
    </source>
</evidence>
<dbReference type="EMBL" id="OE003383">
    <property type="protein sequence ID" value="CAD7460087.1"/>
    <property type="molecule type" value="Genomic_DNA"/>
</dbReference>
<feature type="domain" description="DUF4371" evidence="12">
    <location>
        <begin position="771"/>
        <end position="944"/>
    </location>
</feature>
<sequence length="999" mass="114233">MDCGAVQAVERVGSAACASAEERDKGRLNSEAQHTYPSMATNNTKFKDSISPTERYHSSLEAVGLVPDIVRSISASKVLALRQQTQVLWERYFSSIEKIVFTTLEIIRERLPKEPSRDSLVWNTGPGALLTLPHFSDTWQNYPFYLNMLGNKPGEQFTAIIYSQLGSSTMNTAPLFRLVRNVAHSQYVARMFIQNTFWFQIVVIWSGEKSPPAKSRWPILPVSLPLNVLQNPSNTNGDVLLQAHSISQRFYPHSLIQTDSVLSLDEDCLLTTDEVDFAFQVWVSFPDRIVGYPARSHYWDDAKGSWGYTSKWTNDYSIVLTGAAFYHRYYNFLYTHWLSPLLHKTVEQSQNCEDILMNFLVSHVTRRPPVKVTQRKQYKEQPPGGARSPWNDPDHFIQRQTCLNTFAAVFGYMPLLRSNMRLDPVLFKDPVSNLRKKYRQIELQQEKKKLRLASAAAMFWLTECTSIMDKDEGRRGRENIEQKKINLQDCWKPQGRGKDISGDCNGVATEERLEQSLQGGMAQTGKGGRNELEVENVYFQAKLKSMKKKKEKDDIAEFELKKVRKLSSYFSTKPSITQEPSCSSQEPSCSSKDKDVSFSVGESEQLLTTENRSASKKLEGEVSLKENESEQILSQYLDSVEAENEDLEEQEFLEKQVGEDFVIISSSDKGNFEGNLTAEEKKQIIKLGPHQPKGPFPKDTDGRNKNRGFDEKWYFPKKADNHLSIKRRNIKDHEEESQNHAIACEVHYRWQLGMTFDSENLEEIKRSTDYWRQVLRRVVDVIFTLATNDLPLREHRLSGDANLSKGKFLEIIHMLAKYDKVLANLIKLPKGSTNYLSTQIQNEIINLIANEIKKEIKEEMVKSPYVSIIFDTTQDISKIDQLSTVFHYVKIKTDNEERPVESGKPKSKYLENVVLKVIEEFSEISKVRGQGYDGVANMSGIYSGLQARIKSKNSAATYVHCCAHAFNMVINDLVTSIPEKGNFFDNVQNLYVFFKAVSR</sequence>
<keyword evidence="7" id="KW-0472">Membrane</keyword>
<organism evidence="13">
    <name type="scientific">Timema tahoe</name>
    <dbReference type="NCBI Taxonomy" id="61484"/>
    <lineage>
        <taxon>Eukaryota</taxon>
        <taxon>Metazoa</taxon>
        <taxon>Ecdysozoa</taxon>
        <taxon>Arthropoda</taxon>
        <taxon>Hexapoda</taxon>
        <taxon>Insecta</taxon>
        <taxon>Pterygota</taxon>
        <taxon>Neoptera</taxon>
        <taxon>Polyneoptera</taxon>
        <taxon>Phasmatodea</taxon>
        <taxon>Timematodea</taxon>
        <taxon>Timematoidea</taxon>
        <taxon>Timematidae</taxon>
        <taxon>Timema</taxon>
    </lineage>
</organism>
<dbReference type="Gene3D" id="3.90.550.10">
    <property type="entry name" value="Spore Coat Polysaccharide Biosynthesis Protein SpsA, Chain A"/>
    <property type="match status" value="1"/>
</dbReference>
<evidence type="ECO:0000256" key="2">
    <source>
        <dbReference type="ARBA" id="ARBA00004922"/>
    </source>
</evidence>
<proteinExistence type="inferred from homology"/>
<feature type="compositionally biased region" description="Low complexity" evidence="10">
    <location>
        <begin position="578"/>
        <end position="590"/>
    </location>
</feature>
<evidence type="ECO:0000259" key="12">
    <source>
        <dbReference type="Pfam" id="PF14291"/>
    </source>
</evidence>
<feature type="region of interest" description="Disordered" evidence="10">
    <location>
        <begin position="371"/>
        <end position="391"/>
    </location>
</feature>
<comment type="pathway">
    <text evidence="2">Protein modification; protein glycosylation.</text>
</comment>
<accession>A0A7R9IKH9</accession>
<dbReference type="PANTHER" id="PTHR48261">
    <property type="entry name" value="ACETYLGLUCOSAMINYLTRANSFERASE"/>
    <property type="match status" value="1"/>
</dbReference>
<keyword evidence="9" id="KW-0325">Glycoprotein</keyword>
<dbReference type="Pfam" id="PF14291">
    <property type="entry name" value="DUF4371"/>
    <property type="match status" value="1"/>
</dbReference>
<dbReference type="AlphaFoldDB" id="A0A7R9IKH9"/>
<name>A0A7R9IKH9_9NEOP</name>
<dbReference type="PANTHER" id="PTHR48261:SF3">
    <property type="entry name" value="EXOSTOSIN GLYCOSYLTRANSFERASE 1"/>
    <property type="match status" value="1"/>
</dbReference>
<keyword evidence="6" id="KW-0735">Signal-anchor</keyword>
<evidence type="ECO:0000256" key="5">
    <source>
        <dbReference type="ARBA" id="ARBA00022679"/>
    </source>
</evidence>
<dbReference type="InterPro" id="IPR029044">
    <property type="entry name" value="Nucleotide-diphossugar_trans"/>
</dbReference>
<feature type="region of interest" description="Disordered" evidence="10">
    <location>
        <begin position="573"/>
        <end position="623"/>
    </location>
</feature>
<dbReference type="GO" id="GO:0005789">
    <property type="term" value="C:endoplasmic reticulum membrane"/>
    <property type="evidence" value="ECO:0007669"/>
    <property type="project" value="UniProtKB-SubCell"/>
</dbReference>
<keyword evidence="5" id="KW-0808">Transferase</keyword>